<dbReference type="Proteomes" id="UP001476247">
    <property type="component" value="Unassembled WGS sequence"/>
</dbReference>
<evidence type="ECO:0000313" key="2">
    <source>
        <dbReference type="Proteomes" id="UP001476247"/>
    </source>
</evidence>
<organism evidence="1 2">
    <name type="scientific">Helicostylum pulchrum</name>
    <dbReference type="NCBI Taxonomy" id="562976"/>
    <lineage>
        <taxon>Eukaryota</taxon>
        <taxon>Fungi</taxon>
        <taxon>Fungi incertae sedis</taxon>
        <taxon>Mucoromycota</taxon>
        <taxon>Mucoromycotina</taxon>
        <taxon>Mucoromycetes</taxon>
        <taxon>Mucorales</taxon>
        <taxon>Mucorineae</taxon>
        <taxon>Mucoraceae</taxon>
        <taxon>Helicostylum</taxon>
    </lineage>
</organism>
<gene>
    <name evidence="1" type="ORF">HPULCUR_002196</name>
</gene>
<keyword evidence="2" id="KW-1185">Reference proteome</keyword>
<dbReference type="EMBL" id="BAABUJ010000007">
    <property type="protein sequence ID" value="GAA5796818.1"/>
    <property type="molecule type" value="Genomic_DNA"/>
</dbReference>
<evidence type="ECO:0000313" key="1">
    <source>
        <dbReference type="EMBL" id="GAA5796818.1"/>
    </source>
</evidence>
<reference evidence="1 2" key="1">
    <citation type="submission" date="2024-04" db="EMBL/GenBank/DDBJ databases">
        <title>genome sequences of Mucor flavus KT1a and Helicostylum pulchrum KT1b strains isolation_sourced from the surface of a dry-aged beef.</title>
        <authorList>
            <person name="Toyotome T."/>
            <person name="Hosono M."/>
            <person name="Torimaru M."/>
            <person name="Fukuda K."/>
            <person name="Mikami N."/>
        </authorList>
    </citation>
    <scope>NUCLEOTIDE SEQUENCE [LARGE SCALE GENOMIC DNA]</scope>
    <source>
        <strain evidence="1 2">KT1b</strain>
    </source>
</reference>
<comment type="caution">
    <text evidence="1">The sequence shown here is derived from an EMBL/GenBank/DDBJ whole genome shotgun (WGS) entry which is preliminary data.</text>
</comment>
<proteinExistence type="predicted"/>
<protein>
    <submittedName>
        <fullName evidence="1">Uncharacterized protein</fullName>
    </submittedName>
</protein>
<name>A0ABP9XQY1_9FUNG</name>
<accession>A0ABP9XQY1</accession>
<sequence length="469" mass="54517">METLKRPALKSVKGNYILPQDVREKYGLEEILTLEARYWSNAEKLIDTYFSTVFTWEKSPKSIFKTLIDGLYKFSKSEDTKEATRQYSERVFNYLRQPSAFEKFKSYYSIKEMEYTAKRQVLLARLEGDISGAILSQRGAKRAAEEGEEDNEPTTSWRRKVDVFLNDEVDDESVISENFLSFDDINDNNNNDNFINLEQDKKKFNFQAPYTRCISPHRPLIEQKHIMELKPLFDVCFSSNSESCSEKLKELFDRYQEDQRNNRPGAYQSGDERTFFCEVIVPLFKSFGNCTGQIKFKWGEKKIDNLRYIWIINNDFDKDVKIKLLDGIGELDNILPYLLIESSGFNQDENIDHTLGDSLKNIKSTSDSLKYFISNFKNASFKSIQEVHLYSVQVIQKKVTLVQSSLSNNATWQVVECRGASIPTDFEDIELYNDMIEQKSVYKKLRNESLGLVPLQKEETVGAVLSEYL</sequence>